<dbReference type="OrthoDB" id="3535300at2759"/>
<dbReference type="Gene3D" id="4.10.240.10">
    <property type="entry name" value="Zn(2)-C6 fungal-type DNA-binding domain"/>
    <property type="match status" value="1"/>
</dbReference>
<dbReference type="RefSeq" id="XP_018078366.1">
    <property type="nucleotide sequence ID" value="XM_018210352.1"/>
</dbReference>
<dbReference type="GO" id="GO:0008270">
    <property type="term" value="F:zinc ion binding"/>
    <property type="evidence" value="ECO:0007669"/>
    <property type="project" value="InterPro"/>
</dbReference>
<dbReference type="GO" id="GO:0003677">
    <property type="term" value="F:DNA binding"/>
    <property type="evidence" value="ECO:0007669"/>
    <property type="project" value="InterPro"/>
</dbReference>
<dbReference type="GO" id="GO:0006351">
    <property type="term" value="P:DNA-templated transcription"/>
    <property type="evidence" value="ECO:0007669"/>
    <property type="project" value="InterPro"/>
</dbReference>
<reference evidence="5 6" key="1">
    <citation type="submission" date="2015-10" db="EMBL/GenBank/DDBJ databases">
        <title>Full genome of DAOMC 229536 Phialocephala scopiformis, a fungal endophyte of spruce producing the potent anti-insectan compound rugulosin.</title>
        <authorList>
            <consortium name="DOE Joint Genome Institute"/>
            <person name="Walker A.K."/>
            <person name="Frasz S.L."/>
            <person name="Seifert K.A."/>
            <person name="Miller J.D."/>
            <person name="Mondo S.J."/>
            <person name="Labutti K."/>
            <person name="Lipzen A."/>
            <person name="Dockter R."/>
            <person name="Kennedy M."/>
            <person name="Grigoriev I.V."/>
            <person name="Spatafora J.W."/>
        </authorList>
    </citation>
    <scope>NUCLEOTIDE SEQUENCE [LARGE SCALE GENOMIC DNA]</scope>
    <source>
        <strain evidence="5 6">CBS 120377</strain>
    </source>
</reference>
<dbReference type="GeneID" id="28820078"/>
<dbReference type="Pfam" id="PF04082">
    <property type="entry name" value="Fungal_trans"/>
    <property type="match status" value="1"/>
</dbReference>
<accession>A0A194XV46</accession>
<sequence>MNKRNFREAFGFARNEGLEIGSSPFDNSVDHPSAAAEDNGTKSSSSRTFIALQACEACRAKKTRCDEGKPCGLCQSLGIECQYKERKATKKEISSAMLMNGLRRVETRLESLSQQVSGITSSLAFQTSPRTEDVVDTNLLLSTDNSKAAVAHSPSESRLRPALSSMDDLNQDIDVLETPASASRTAISFSQHHVLFWPAINTQITTAVPSLLSSLQKEYASDLEMERDKLTMATNPYPLGVGDAWLDKLPYSIITALSEVYFATFNLMSPLLDQDAYIYDTLPTILRGGFGHDMYSCVVLNVLALGCMSVKGYQEGGFPLPAGHGRQSNATEISFESPEWVGIIGEEYPGLSFFNEARKRIGASLCENDLQSCQFYLLSGIYLMQLVRPTDGWAMFSRACVCCLTMLKSDQTDRGDWEADMQCRVFWTTLMFETILIQELNLPNSGLRQFENDVPIPKFSPFPHRGRHGARAAERVENDTFFQFHFLAQVAHRILLSRIRQTLFFYSPSEENFPPTSLVSELYHQLEQWRDSLPESIRIDESATPSVPKTPMHAFVPAILYTRYKVAKFHLGRPFLYKALHNPSSLGDDDLQACHSSLIAGMDWPHTSDICRDMPSLQPLKFATCSQYFGQLLVYWGIKRSPDSRVREVVPEGYERWASEMMGFLRECAPHSMTVSRDVEIIEALGFGKSLKL</sequence>
<keyword evidence="1" id="KW-0479">Metal-binding</keyword>
<proteinExistence type="predicted"/>
<dbReference type="EMBL" id="KQ947404">
    <property type="protein sequence ID" value="KUJ24011.1"/>
    <property type="molecule type" value="Genomic_DNA"/>
</dbReference>
<evidence type="ECO:0000313" key="5">
    <source>
        <dbReference type="EMBL" id="KUJ24011.1"/>
    </source>
</evidence>
<feature type="domain" description="Zn(2)-C6 fungal-type" evidence="4">
    <location>
        <begin position="54"/>
        <end position="83"/>
    </location>
</feature>
<name>A0A194XV46_MOLSC</name>
<dbReference type="SUPFAM" id="SSF57701">
    <property type="entry name" value="Zn2/Cys6 DNA-binding domain"/>
    <property type="match status" value="1"/>
</dbReference>
<dbReference type="InterPro" id="IPR053181">
    <property type="entry name" value="EcdB-like_regulator"/>
</dbReference>
<organism evidence="5 6">
    <name type="scientific">Mollisia scopiformis</name>
    <name type="common">Conifer needle endophyte fungus</name>
    <name type="synonym">Phialocephala scopiformis</name>
    <dbReference type="NCBI Taxonomy" id="149040"/>
    <lineage>
        <taxon>Eukaryota</taxon>
        <taxon>Fungi</taxon>
        <taxon>Dikarya</taxon>
        <taxon>Ascomycota</taxon>
        <taxon>Pezizomycotina</taxon>
        <taxon>Leotiomycetes</taxon>
        <taxon>Helotiales</taxon>
        <taxon>Mollisiaceae</taxon>
        <taxon>Mollisia</taxon>
    </lineage>
</organism>
<evidence type="ECO:0000259" key="4">
    <source>
        <dbReference type="PROSITE" id="PS50048"/>
    </source>
</evidence>
<keyword evidence="2" id="KW-0539">Nucleus</keyword>
<dbReference type="Pfam" id="PF00172">
    <property type="entry name" value="Zn_clus"/>
    <property type="match status" value="1"/>
</dbReference>
<dbReference type="Proteomes" id="UP000070700">
    <property type="component" value="Unassembled WGS sequence"/>
</dbReference>
<gene>
    <name evidence="5" type="ORF">LY89DRAFT_604322</name>
</gene>
<dbReference type="InterPro" id="IPR036864">
    <property type="entry name" value="Zn2-C6_fun-type_DNA-bd_sf"/>
</dbReference>
<dbReference type="SMART" id="SM00066">
    <property type="entry name" value="GAL4"/>
    <property type="match status" value="1"/>
</dbReference>
<evidence type="ECO:0000313" key="6">
    <source>
        <dbReference type="Proteomes" id="UP000070700"/>
    </source>
</evidence>
<dbReference type="InterPro" id="IPR007219">
    <property type="entry name" value="XnlR_reg_dom"/>
</dbReference>
<dbReference type="GO" id="GO:0000981">
    <property type="term" value="F:DNA-binding transcription factor activity, RNA polymerase II-specific"/>
    <property type="evidence" value="ECO:0007669"/>
    <property type="project" value="InterPro"/>
</dbReference>
<dbReference type="CDD" id="cd12148">
    <property type="entry name" value="fungal_TF_MHR"/>
    <property type="match status" value="1"/>
</dbReference>
<protein>
    <submittedName>
        <fullName evidence="5">C6 finger domain protein</fullName>
    </submittedName>
</protein>
<feature type="region of interest" description="Disordered" evidence="3">
    <location>
        <begin position="21"/>
        <end position="42"/>
    </location>
</feature>
<dbReference type="KEGG" id="psco:LY89DRAFT_604322"/>
<dbReference type="PANTHER" id="PTHR47785">
    <property type="entry name" value="ZN(II)2CYS6 TRANSCRIPTION FACTOR (EUROFUNG)-RELATED-RELATED"/>
    <property type="match status" value="1"/>
</dbReference>
<dbReference type="AlphaFoldDB" id="A0A194XV46"/>
<dbReference type="InParanoid" id="A0A194XV46"/>
<keyword evidence="6" id="KW-1185">Reference proteome</keyword>
<evidence type="ECO:0000256" key="2">
    <source>
        <dbReference type="ARBA" id="ARBA00023242"/>
    </source>
</evidence>
<dbReference type="PANTHER" id="PTHR47785:SF6">
    <property type="entry name" value="ZN(II)2CYS6 TRANSCRIPTION FACTOR (EUROFUNG)"/>
    <property type="match status" value="1"/>
</dbReference>
<dbReference type="InterPro" id="IPR001138">
    <property type="entry name" value="Zn2Cys6_DnaBD"/>
</dbReference>
<dbReference type="CDD" id="cd00067">
    <property type="entry name" value="GAL4"/>
    <property type="match status" value="1"/>
</dbReference>
<dbReference type="PROSITE" id="PS00463">
    <property type="entry name" value="ZN2_CY6_FUNGAL_1"/>
    <property type="match status" value="1"/>
</dbReference>
<evidence type="ECO:0000256" key="3">
    <source>
        <dbReference type="SAM" id="MobiDB-lite"/>
    </source>
</evidence>
<dbReference type="PROSITE" id="PS50048">
    <property type="entry name" value="ZN2_CY6_FUNGAL_2"/>
    <property type="match status" value="1"/>
</dbReference>
<evidence type="ECO:0000256" key="1">
    <source>
        <dbReference type="ARBA" id="ARBA00022723"/>
    </source>
</evidence>